<sequence length="255" mass="28579">MTQITTGLKYSVILPTYNERKNLPIIIWLIAKTFTENELDWEIIIVDDASPDGTQEVAKQLIGVYGEDRILLKPRAGKLGLGTAYIHGLNFCSGNFVIIMDADFSHHPKFIPQFIKLQQQYNLDIVTGTRYRSSTTPEIRGSHVTPGGVYGWDLKRKVISRGANFFADTVLNPGVSDLTGSFRLYRRDVLRNVISQVQSKGYVFQMEMMARARAMGYTVGEVPITFVDRIFGESKLGADEIVGFAKGVWALFTSI</sequence>
<comment type="subunit">
    <text evidence="13">Component of the dolichol-phosphate mannose (DPM) synthase complex.</text>
</comment>
<evidence type="ECO:0000256" key="1">
    <source>
        <dbReference type="ARBA" id="ARBA00001913"/>
    </source>
</evidence>
<comment type="cofactor">
    <cofactor evidence="1">
        <name>Ca(2+)</name>
        <dbReference type="ChEBI" id="CHEBI:29108"/>
    </cofactor>
</comment>
<accession>A0A0C3QH43</accession>
<protein>
    <recommendedName>
        <fullName evidence="13">Dolichol-phosphate mannosyltransferase subunit 1</fullName>
        <ecNumber evidence="13">2.4.1.83</ecNumber>
    </recommendedName>
</protein>
<name>A0A0C3QH43_9AGAM</name>
<evidence type="ECO:0000256" key="5">
    <source>
        <dbReference type="ARBA" id="ARBA00004922"/>
    </source>
</evidence>
<dbReference type="CDD" id="cd06442">
    <property type="entry name" value="DPM1_like"/>
    <property type="match status" value="1"/>
</dbReference>
<dbReference type="STRING" id="1051891.A0A0C3QH43"/>
<evidence type="ECO:0000256" key="12">
    <source>
        <dbReference type="ARBA" id="ARBA00023211"/>
    </source>
</evidence>
<dbReference type="GO" id="GO:0006488">
    <property type="term" value="P:dolichol-linked oligosaccharide biosynthetic process"/>
    <property type="evidence" value="ECO:0007669"/>
    <property type="project" value="TreeGrafter"/>
</dbReference>
<evidence type="ECO:0000256" key="13">
    <source>
        <dbReference type="RuleBase" id="RU365083"/>
    </source>
</evidence>
<dbReference type="GO" id="GO:0006720">
    <property type="term" value="P:isoprenoid metabolic process"/>
    <property type="evidence" value="ECO:0007669"/>
    <property type="project" value="UniProtKB-ARBA"/>
</dbReference>
<evidence type="ECO:0000256" key="10">
    <source>
        <dbReference type="ARBA" id="ARBA00022824"/>
    </source>
</evidence>
<keyword evidence="16" id="KW-1185">Reference proteome</keyword>
<comment type="pathway">
    <text evidence="5 13">Protein modification; protein glycosylation.</text>
</comment>
<keyword evidence="12" id="KW-0464">Manganese</keyword>
<organism evidence="15 16">
    <name type="scientific">Tulasnella calospora MUT 4182</name>
    <dbReference type="NCBI Taxonomy" id="1051891"/>
    <lineage>
        <taxon>Eukaryota</taxon>
        <taxon>Fungi</taxon>
        <taxon>Dikarya</taxon>
        <taxon>Basidiomycota</taxon>
        <taxon>Agaricomycotina</taxon>
        <taxon>Agaricomycetes</taxon>
        <taxon>Cantharellales</taxon>
        <taxon>Tulasnellaceae</taxon>
        <taxon>Tulasnella</taxon>
    </lineage>
</organism>
<dbReference type="HOGENOM" id="CLU_033536_13_3_1"/>
<keyword evidence="9" id="KW-0479">Metal-binding</keyword>
<comment type="similarity">
    <text evidence="6 13">Belongs to the glycosyltransferase 2 family.</text>
</comment>
<dbReference type="GO" id="GO:0035269">
    <property type="term" value="P:protein O-linked glycosylation via mannose"/>
    <property type="evidence" value="ECO:0007669"/>
    <property type="project" value="TreeGrafter"/>
</dbReference>
<keyword evidence="8 13" id="KW-0808">Transferase</keyword>
<dbReference type="FunFam" id="3.90.550.10:FF:000036">
    <property type="entry name" value="Dolichol-phosphate mannosyltransferase subunit 1"/>
    <property type="match status" value="1"/>
</dbReference>
<dbReference type="GO" id="GO:0005789">
    <property type="term" value="C:endoplasmic reticulum membrane"/>
    <property type="evidence" value="ECO:0007669"/>
    <property type="project" value="TreeGrafter"/>
</dbReference>
<evidence type="ECO:0000256" key="2">
    <source>
        <dbReference type="ARBA" id="ARBA00001936"/>
    </source>
</evidence>
<keyword evidence="7 13" id="KW-0328">Glycosyltransferase</keyword>
<evidence type="ECO:0000259" key="14">
    <source>
        <dbReference type="Pfam" id="PF00535"/>
    </source>
</evidence>
<evidence type="ECO:0000256" key="3">
    <source>
        <dbReference type="ARBA" id="ARBA00001946"/>
    </source>
</evidence>
<comment type="catalytic activity">
    <reaction evidence="13">
        <text>a di-trans,poly-cis-dolichyl phosphate + GDP-alpha-D-mannose = a di-trans,poly-cis-dolichyl beta-D-mannosyl phosphate + GDP</text>
        <dbReference type="Rhea" id="RHEA:21184"/>
        <dbReference type="Rhea" id="RHEA-COMP:19498"/>
        <dbReference type="Rhea" id="RHEA-COMP:19501"/>
        <dbReference type="ChEBI" id="CHEBI:57527"/>
        <dbReference type="ChEBI" id="CHEBI:57683"/>
        <dbReference type="ChEBI" id="CHEBI:58189"/>
        <dbReference type="ChEBI" id="CHEBI:58211"/>
    </reaction>
</comment>
<comment type="subcellular location">
    <subcellularLocation>
        <location evidence="4 13">Endoplasmic reticulum</location>
    </subcellularLocation>
</comment>
<keyword evidence="11" id="KW-0460">Magnesium</keyword>
<evidence type="ECO:0000313" key="16">
    <source>
        <dbReference type="Proteomes" id="UP000054248"/>
    </source>
</evidence>
<dbReference type="PANTHER" id="PTHR43398">
    <property type="entry name" value="DOLICHOL-PHOSPHATE MANNOSYLTRANSFERASE SUBUNIT 1"/>
    <property type="match status" value="1"/>
</dbReference>
<comment type="cofactor">
    <cofactor evidence="3">
        <name>Mg(2+)</name>
        <dbReference type="ChEBI" id="CHEBI:18420"/>
    </cofactor>
</comment>
<feature type="domain" description="Glycosyltransferase 2-like" evidence="14">
    <location>
        <begin position="11"/>
        <end position="192"/>
    </location>
</feature>
<dbReference type="InterPro" id="IPR001173">
    <property type="entry name" value="Glyco_trans_2-like"/>
</dbReference>
<evidence type="ECO:0000256" key="8">
    <source>
        <dbReference type="ARBA" id="ARBA00022679"/>
    </source>
</evidence>
<dbReference type="InterPro" id="IPR039528">
    <property type="entry name" value="DPM1-like"/>
</dbReference>
<evidence type="ECO:0000256" key="9">
    <source>
        <dbReference type="ARBA" id="ARBA00022723"/>
    </source>
</evidence>
<dbReference type="Pfam" id="PF00535">
    <property type="entry name" value="Glycos_transf_2"/>
    <property type="match status" value="1"/>
</dbReference>
<gene>
    <name evidence="15" type="ORF">M407DRAFT_243974</name>
</gene>
<dbReference type="EMBL" id="KN823036">
    <property type="protein sequence ID" value="KIO25776.1"/>
    <property type="molecule type" value="Genomic_DNA"/>
</dbReference>
<dbReference type="PANTHER" id="PTHR43398:SF1">
    <property type="entry name" value="DOLICHOL-PHOSPHATE MANNOSYLTRANSFERASE SUBUNIT 1"/>
    <property type="match status" value="1"/>
</dbReference>
<evidence type="ECO:0000256" key="7">
    <source>
        <dbReference type="ARBA" id="ARBA00022676"/>
    </source>
</evidence>
<dbReference type="Proteomes" id="UP000054248">
    <property type="component" value="Unassembled WGS sequence"/>
</dbReference>
<reference evidence="15 16" key="1">
    <citation type="submission" date="2014-04" db="EMBL/GenBank/DDBJ databases">
        <authorList>
            <consortium name="DOE Joint Genome Institute"/>
            <person name="Kuo A."/>
            <person name="Girlanda M."/>
            <person name="Perotto S."/>
            <person name="Kohler A."/>
            <person name="Nagy L.G."/>
            <person name="Floudas D."/>
            <person name="Copeland A."/>
            <person name="Barry K.W."/>
            <person name="Cichocki N."/>
            <person name="Veneault-Fourrey C."/>
            <person name="LaButti K."/>
            <person name="Lindquist E.A."/>
            <person name="Lipzen A."/>
            <person name="Lundell T."/>
            <person name="Morin E."/>
            <person name="Murat C."/>
            <person name="Sun H."/>
            <person name="Tunlid A."/>
            <person name="Henrissat B."/>
            <person name="Grigoriev I.V."/>
            <person name="Hibbett D.S."/>
            <person name="Martin F."/>
            <person name="Nordberg H.P."/>
            <person name="Cantor M.N."/>
            <person name="Hua S.X."/>
        </authorList>
    </citation>
    <scope>NUCLEOTIDE SEQUENCE [LARGE SCALE GENOMIC DNA]</scope>
    <source>
        <strain evidence="15 16">MUT 4182</strain>
    </source>
</reference>
<dbReference type="AlphaFoldDB" id="A0A0C3QH43"/>
<dbReference type="GO" id="GO:0004582">
    <property type="term" value="F:dolichyl-phosphate beta-D-mannosyltransferase activity"/>
    <property type="evidence" value="ECO:0007669"/>
    <property type="project" value="UniProtKB-UniRule"/>
</dbReference>
<reference evidence="16" key="2">
    <citation type="submission" date="2015-01" db="EMBL/GenBank/DDBJ databases">
        <title>Evolutionary Origins and Diversification of the Mycorrhizal Mutualists.</title>
        <authorList>
            <consortium name="DOE Joint Genome Institute"/>
            <consortium name="Mycorrhizal Genomics Consortium"/>
            <person name="Kohler A."/>
            <person name="Kuo A."/>
            <person name="Nagy L.G."/>
            <person name="Floudas D."/>
            <person name="Copeland A."/>
            <person name="Barry K.W."/>
            <person name="Cichocki N."/>
            <person name="Veneault-Fourrey C."/>
            <person name="LaButti K."/>
            <person name="Lindquist E.A."/>
            <person name="Lipzen A."/>
            <person name="Lundell T."/>
            <person name="Morin E."/>
            <person name="Murat C."/>
            <person name="Riley R."/>
            <person name="Ohm R."/>
            <person name="Sun H."/>
            <person name="Tunlid A."/>
            <person name="Henrissat B."/>
            <person name="Grigoriev I.V."/>
            <person name="Hibbett D.S."/>
            <person name="Martin F."/>
        </authorList>
    </citation>
    <scope>NUCLEOTIDE SEQUENCE [LARGE SCALE GENOMIC DNA]</scope>
    <source>
        <strain evidence="16">MUT 4182</strain>
    </source>
</reference>
<dbReference type="UniPathway" id="UPA00378"/>
<evidence type="ECO:0000256" key="6">
    <source>
        <dbReference type="ARBA" id="ARBA00006739"/>
    </source>
</evidence>
<dbReference type="GO" id="GO:0006066">
    <property type="term" value="P:alcohol metabolic process"/>
    <property type="evidence" value="ECO:0007669"/>
    <property type="project" value="UniProtKB-ARBA"/>
</dbReference>
<dbReference type="GO" id="GO:0046872">
    <property type="term" value="F:metal ion binding"/>
    <property type="evidence" value="ECO:0007669"/>
    <property type="project" value="UniProtKB-KW"/>
</dbReference>
<comment type="cofactor">
    <cofactor evidence="2">
        <name>Mn(2+)</name>
        <dbReference type="ChEBI" id="CHEBI:29035"/>
    </cofactor>
</comment>
<dbReference type="GO" id="GO:0006506">
    <property type="term" value="P:GPI anchor biosynthetic process"/>
    <property type="evidence" value="ECO:0007669"/>
    <property type="project" value="TreeGrafter"/>
</dbReference>
<proteinExistence type="inferred from homology"/>
<evidence type="ECO:0000256" key="11">
    <source>
        <dbReference type="ARBA" id="ARBA00022842"/>
    </source>
</evidence>
<dbReference type="OrthoDB" id="2603at2759"/>
<dbReference type="Gene3D" id="3.90.550.10">
    <property type="entry name" value="Spore Coat Polysaccharide Biosynthesis Protein SpsA, Chain A"/>
    <property type="match status" value="1"/>
</dbReference>
<keyword evidence="10 13" id="KW-0256">Endoplasmic reticulum</keyword>
<dbReference type="SUPFAM" id="SSF53448">
    <property type="entry name" value="Nucleotide-diphospho-sugar transferases"/>
    <property type="match status" value="1"/>
</dbReference>
<evidence type="ECO:0000256" key="4">
    <source>
        <dbReference type="ARBA" id="ARBA00004240"/>
    </source>
</evidence>
<evidence type="ECO:0000313" key="15">
    <source>
        <dbReference type="EMBL" id="KIO25776.1"/>
    </source>
</evidence>
<comment type="function">
    <text evidence="13">Transfers mannose from GDP-mannose to dolichol monophosphate to form dolichol phosphate mannose (Dol-P-Man) which is the mannosyl donor in pathways leading to N-glycosylation, glycosyl phosphatidylinositol membrane anchoring, and O-mannosylation of proteins.</text>
</comment>
<dbReference type="EC" id="2.4.1.83" evidence="13"/>
<dbReference type="InterPro" id="IPR029044">
    <property type="entry name" value="Nucleotide-diphossugar_trans"/>
</dbReference>